<gene>
    <name evidence="1" type="ORF">WA026_016592</name>
</gene>
<sequence>MDLAEITVENQSDIIYSIRPHSNEDALVKYTDEDGQEYDICIEEENDDILVQVYDFPPNFSNEKILSEQSLYATVKLIESEKYFGHEDLFRVLTGTRTVWMTMKNKVPSYITRGQITSLVTYNNQIRTCIVCDETGHEGEDCHKLKRNRLKNIVGSHALMSDNTSVVAFNQEVTPLDESKKLREMKKKGKQGNIVGDNGFSLRG</sequence>
<comment type="caution">
    <text evidence="1">The sequence shown here is derived from an EMBL/GenBank/DDBJ whole genome shotgun (WGS) entry which is preliminary data.</text>
</comment>
<keyword evidence="2" id="KW-1185">Reference proteome</keyword>
<dbReference type="EMBL" id="JARQZJ010000130">
    <property type="protein sequence ID" value="KAK9891796.1"/>
    <property type="molecule type" value="Genomic_DNA"/>
</dbReference>
<evidence type="ECO:0000313" key="2">
    <source>
        <dbReference type="Proteomes" id="UP001431783"/>
    </source>
</evidence>
<protein>
    <recommendedName>
        <fullName evidence="3">CCHC-type domain-containing protein</fullName>
    </recommendedName>
</protein>
<name>A0AAW1VGM3_9CUCU</name>
<dbReference type="AlphaFoldDB" id="A0AAW1VGM3"/>
<evidence type="ECO:0008006" key="3">
    <source>
        <dbReference type="Google" id="ProtNLM"/>
    </source>
</evidence>
<proteinExistence type="predicted"/>
<organism evidence="1 2">
    <name type="scientific">Henosepilachna vigintioctopunctata</name>
    <dbReference type="NCBI Taxonomy" id="420089"/>
    <lineage>
        <taxon>Eukaryota</taxon>
        <taxon>Metazoa</taxon>
        <taxon>Ecdysozoa</taxon>
        <taxon>Arthropoda</taxon>
        <taxon>Hexapoda</taxon>
        <taxon>Insecta</taxon>
        <taxon>Pterygota</taxon>
        <taxon>Neoptera</taxon>
        <taxon>Endopterygota</taxon>
        <taxon>Coleoptera</taxon>
        <taxon>Polyphaga</taxon>
        <taxon>Cucujiformia</taxon>
        <taxon>Coccinelloidea</taxon>
        <taxon>Coccinellidae</taxon>
        <taxon>Epilachninae</taxon>
        <taxon>Epilachnini</taxon>
        <taxon>Henosepilachna</taxon>
    </lineage>
</organism>
<accession>A0AAW1VGM3</accession>
<dbReference type="Proteomes" id="UP001431783">
    <property type="component" value="Unassembled WGS sequence"/>
</dbReference>
<evidence type="ECO:0000313" key="1">
    <source>
        <dbReference type="EMBL" id="KAK9891796.1"/>
    </source>
</evidence>
<reference evidence="1 2" key="1">
    <citation type="submission" date="2023-03" db="EMBL/GenBank/DDBJ databases">
        <title>Genome insight into feeding habits of ladybird beetles.</title>
        <authorList>
            <person name="Li H.-S."/>
            <person name="Huang Y.-H."/>
            <person name="Pang H."/>
        </authorList>
    </citation>
    <scope>NUCLEOTIDE SEQUENCE [LARGE SCALE GENOMIC DNA]</scope>
    <source>
        <strain evidence="1">SYSU_2023b</strain>
        <tissue evidence="1">Whole body</tissue>
    </source>
</reference>